<dbReference type="RefSeq" id="XP_028880607.1">
    <property type="nucleotide sequence ID" value="XM_029028024.1"/>
</dbReference>
<evidence type="ECO:0000259" key="3">
    <source>
        <dbReference type="PROSITE" id="PS50157"/>
    </source>
</evidence>
<dbReference type="OrthoDB" id="277731at2759"/>
<feature type="domain" description="RNase H type-1" evidence="4">
    <location>
        <begin position="3"/>
        <end position="144"/>
    </location>
</feature>
<feature type="region of interest" description="Disordered" evidence="2">
    <location>
        <begin position="165"/>
        <end position="190"/>
    </location>
</feature>
<dbReference type="InterPro" id="IPR036236">
    <property type="entry name" value="Znf_C2H2_sf"/>
</dbReference>
<dbReference type="InterPro" id="IPR002156">
    <property type="entry name" value="RNaseH_domain"/>
</dbReference>
<dbReference type="SUPFAM" id="SSF57667">
    <property type="entry name" value="beta-beta-alpha zinc fingers"/>
    <property type="match status" value="1"/>
</dbReference>
<dbReference type="PROSITE" id="PS00028">
    <property type="entry name" value="ZINC_FINGER_C2H2_1"/>
    <property type="match status" value="1"/>
</dbReference>
<gene>
    <name evidence="5" type="ORF">TM35_000271310</name>
</gene>
<proteinExistence type="predicted"/>
<dbReference type="GO" id="GO:0008270">
    <property type="term" value="F:zinc ion binding"/>
    <property type="evidence" value="ECO:0007669"/>
    <property type="project" value="UniProtKB-KW"/>
</dbReference>
<dbReference type="VEuPathDB" id="TriTrypDB:TM35_000271310"/>
<evidence type="ECO:0000256" key="2">
    <source>
        <dbReference type="SAM" id="MobiDB-lite"/>
    </source>
</evidence>
<evidence type="ECO:0000259" key="4">
    <source>
        <dbReference type="PROSITE" id="PS50879"/>
    </source>
</evidence>
<dbReference type="AlphaFoldDB" id="A0A1X0NPL2"/>
<organism evidence="5 6">
    <name type="scientific">Trypanosoma theileri</name>
    <dbReference type="NCBI Taxonomy" id="67003"/>
    <lineage>
        <taxon>Eukaryota</taxon>
        <taxon>Discoba</taxon>
        <taxon>Euglenozoa</taxon>
        <taxon>Kinetoplastea</taxon>
        <taxon>Metakinetoplastina</taxon>
        <taxon>Trypanosomatida</taxon>
        <taxon>Trypanosomatidae</taxon>
        <taxon>Trypanosoma</taxon>
    </lineage>
</organism>
<dbReference type="GO" id="GO:0004523">
    <property type="term" value="F:RNA-DNA hybrid ribonuclease activity"/>
    <property type="evidence" value="ECO:0007669"/>
    <property type="project" value="InterPro"/>
</dbReference>
<protein>
    <submittedName>
        <fullName evidence="5">Tbingi protein</fullName>
    </submittedName>
</protein>
<feature type="domain" description="C2H2-type" evidence="3">
    <location>
        <begin position="333"/>
        <end position="352"/>
    </location>
</feature>
<dbReference type="SUPFAM" id="SSF53098">
    <property type="entry name" value="Ribonuclease H-like"/>
    <property type="match status" value="1"/>
</dbReference>
<dbReference type="Gene3D" id="3.30.160.60">
    <property type="entry name" value="Classic Zinc Finger"/>
    <property type="match status" value="1"/>
</dbReference>
<dbReference type="InterPro" id="IPR012337">
    <property type="entry name" value="RNaseH-like_sf"/>
</dbReference>
<dbReference type="Pfam" id="PF00075">
    <property type="entry name" value="RNase_H"/>
    <property type="match status" value="1"/>
</dbReference>
<dbReference type="GO" id="GO:0003676">
    <property type="term" value="F:nucleic acid binding"/>
    <property type="evidence" value="ECO:0007669"/>
    <property type="project" value="InterPro"/>
</dbReference>
<dbReference type="InterPro" id="IPR036397">
    <property type="entry name" value="RNaseH_sf"/>
</dbReference>
<evidence type="ECO:0000256" key="1">
    <source>
        <dbReference type="PROSITE-ProRule" id="PRU00042"/>
    </source>
</evidence>
<feature type="non-terminal residue" evidence="5">
    <location>
        <position position="1"/>
    </location>
</feature>
<feature type="compositionally biased region" description="Pro residues" evidence="2">
    <location>
        <begin position="297"/>
        <end position="318"/>
    </location>
</feature>
<keyword evidence="1" id="KW-0862">Zinc</keyword>
<sequence>PPPRTHYEIWTDGSVFLGVKSGAAAMIYKDGELLCTTHRGAGPLARSYTAESVALYEGLRRLLKIIPANNQTPCRVSIFTDSLSLLTALETGPLTVKDPILRLLWNLILQVQRRKARIRLQFIFGHCGVVKNEKSDTEAKKAAELPQRTDTWITDIIAYAKRMLRGEDTPPPSHRSKITGSWNPTKDNPELTREEETALAHFRTGASHRYGWLLRKIQTRISPGCRWCNPQKVSTPAPVISPGQKRPRYALNKATDPATCTECGAQYSCRNTAVQHMASKHGFKRADALWKIKFPHEPPPPDIPPEPPPPSQPPPPDTTLPRPTSPKAKLHPFACSMCKRTFPLQNGLTRHL</sequence>
<dbReference type="InterPro" id="IPR013087">
    <property type="entry name" value="Znf_C2H2_type"/>
</dbReference>
<dbReference type="EMBL" id="NBCO01000027">
    <property type="protein sequence ID" value="ORC86541.1"/>
    <property type="molecule type" value="Genomic_DNA"/>
</dbReference>
<feature type="region of interest" description="Disordered" evidence="2">
    <location>
        <begin position="293"/>
        <end position="328"/>
    </location>
</feature>
<evidence type="ECO:0000313" key="6">
    <source>
        <dbReference type="Proteomes" id="UP000192257"/>
    </source>
</evidence>
<dbReference type="PROSITE" id="PS50879">
    <property type="entry name" value="RNASE_H_1"/>
    <property type="match status" value="1"/>
</dbReference>
<dbReference type="Gene3D" id="3.30.420.10">
    <property type="entry name" value="Ribonuclease H-like superfamily/Ribonuclease H"/>
    <property type="match status" value="1"/>
</dbReference>
<comment type="caution">
    <text evidence="5">The sequence shown here is derived from an EMBL/GenBank/DDBJ whole genome shotgun (WGS) entry which is preliminary data.</text>
</comment>
<dbReference type="PROSITE" id="PS50157">
    <property type="entry name" value="ZINC_FINGER_C2H2_2"/>
    <property type="match status" value="1"/>
</dbReference>
<evidence type="ECO:0000313" key="5">
    <source>
        <dbReference type="EMBL" id="ORC86541.1"/>
    </source>
</evidence>
<dbReference type="Proteomes" id="UP000192257">
    <property type="component" value="Unassembled WGS sequence"/>
</dbReference>
<keyword evidence="1" id="KW-0479">Metal-binding</keyword>
<reference evidence="5 6" key="1">
    <citation type="submission" date="2017-03" db="EMBL/GenBank/DDBJ databases">
        <title>An alternative strategy for trypanosome survival in the mammalian bloodstream revealed through genome and transcriptome analysis of the ubiquitous bovine parasite Trypanosoma (Megatrypanum) theileri.</title>
        <authorList>
            <person name="Kelly S."/>
            <person name="Ivens A."/>
            <person name="Mott A."/>
            <person name="O'Neill E."/>
            <person name="Emms D."/>
            <person name="Macleod O."/>
            <person name="Voorheis P."/>
            <person name="Matthews J."/>
            <person name="Matthews K."/>
            <person name="Carrington M."/>
        </authorList>
    </citation>
    <scope>NUCLEOTIDE SEQUENCE [LARGE SCALE GENOMIC DNA]</scope>
    <source>
        <strain evidence="5">Edinburgh</strain>
    </source>
</reference>
<dbReference type="GeneID" id="39987804"/>
<dbReference type="CDD" id="cd09276">
    <property type="entry name" value="Rnase_HI_RT_non_LTR"/>
    <property type="match status" value="1"/>
</dbReference>
<accession>A0A1X0NPL2</accession>
<name>A0A1X0NPL2_9TRYP</name>
<keyword evidence="1" id="KW-0863">Zinc-finger</keyword>
<keyword evidence="6" id="KW-1185">Reference proteome</keyword>